<sequence length="236" mass="27895">MDSFKIKSDQIYLDHLNQLYVIQSQDHLILKFDDQFQIKKESSSSFYAEPLFMSVVDPMKIILFIPSFSNVQILNSDLTLLSDEYYQEFNSESAIIHYSNQSLCYFANGKITLKNTIDNRLLESENIYYNRSKELKLTEIKSNGKDIYLLIPGVGLWHFNEFLKLEHFINDPTIEHIDLYENKLFISKQEQIEILNLNLKSPLQKIKFSFPILSFSVNKNYLLLADKNKIFRYKIF</sequence>
<reference evidence="1 2" key="1">
    <citation type="submission" date="2020-10" db="EMBL/GenBank/DDBJ databases">
        <title>Connecting structure to function with the recovery of over 1000 high-quality activated sludge metagenome-assembled genomes encoding full-length rRNA genes using long-read sequencing.</title>
        <authorList>
            <person name="Singleton C.M."/>
            <person name="Petriglieri F."/>
            <person name="Kristensen J.M."/>
            <person name="Kirkegaard R.H."/>
            <person name="Michaelsen T.Y."/>
            <person name="Andersen M.H."/>
            <person name="Karst S.M."/>
            <person name="Dueholm M.S."/>
            <person name="Nielsen P.H."/>
            <person name="Albertsen M."/>
        </authorList>
    </citation>
    <scope>NUCLEOTIDE SEQUENCE [LARGE SCALE GENOMIC DNA]</scope>
    <source>
        <strain evidence="1">Ribe_18-Q3-R11-54_BAT3C.373</strain>
    </source>
</reference>
<gene>
    <name evidence="1" type="ORF">IPO85_03710</name>
</gene>
<dbReference type="EMBL" id="JADKFW010000004">
    <property type="protein sequence ID" value="MBK9716620.1"/>
    <property type="molecule type" value="Genomic_DNA"/>
</dbReference>
<dbReference type="AlphaFoldDB" id="A0A9D7XDG0"/>
<evidence type="ECO:0000313" key="1">
    <source>
        <dbReference type="EMBL" id="MBK9716620.1"/>
    </source>
</evidence>
<comment type="caution">
    <text evidence="1">The sequence shown here is derived from an EMBL/GenBank/DDBJ whole genome shotgun (WGS) entry which is preliminary data.</text>
</comment>
<protein>
    <submittedName>
        <fullName evidence="1">Uncharacterized protein</fullName>
    </submittedName>
</protein>
<dbReference type="Proteomes" id="UP000808349">
    <property type="component" value="Unassembled WGS sequence"/>
</dbReference>
<organism evidence="1 2">
    <name type="scientific">Candidatus Defluviibacterium haderslevense</name>
    <dbReference type="NCBI Taxonomy" id="2981993"/>
    <lineage>
        <taxon>Bacteria</taxon>
        <taxon>Pseudomonadati</taxon>
        <taxon>Bacteroidota</taxon>
        <taxon>Saprospiria</taxon>
        <taxon>Saprospirales</taxon>
        <taxon>Saprospiraceae</taxon>
        <taxon>Candidatus Defluviibacterium</taxon>
    </lineage>
</organism>
<name>A0A9D7XDG0_9BACT</name>
<proteinExistence type="predicted"/>
<evidence type="ECO:0000313" key="2">
    <source>
        <dbReference type="Proteomes" id="UP000808349"/>
    </source>
</evidence>
<accession>A0A9D7XDG0</accession>